<name>A0AAN9KRQ6_CANGL</name>
<sequence length="240" mass="26629">MVYPSTQFYRVRVTHHSDLSLECGPANRPDPEGLTICQLMEGILISKVPAGLLPPGSGSGPSLKILVHSLPLHPSVQGQCRVSILPYTFKSLCNWLMNIKSRIYGQPIPPFRLSSFRHLQVGLRSFEDRPHLSSAGPNEVVLALLCIYYVSIVPLIRTGQAVSLIRLTSIIFEVFYQHLSRLSSLLIRSLINGGEKHDHILEAVTFQQLFKNNFFLHEAESNDTGFAVSGVMVVVAARGR</sequence>
<evidence type="ECO:0000313" key="2">
    <source>
        <dbReference type="Proteomes" id="UP001367508"/>
    </source>
</evidence>
<organism evidence="1 2">
    <name type="scientific">Canavalia gladiata</name>
    <name type="common">Sword bean</name>
    <name type="synonym">Dolichos gladiatus</name>
    <dbReference type="NCBI Taxonomy" id="3824"/>
    <lineage>
        <taxon>Eukaryota</taxon>
        <taxon>Viridiplantae</taxon>
        <taxon>Streptophyta</taxon>
        <taxon>Embryophyta</taxon>
        <taxon>Tracheophyta</taxon>
        <taxon>Spermatophyta</taxon>
        <taxon>Magnoliopsida</taxon>
        <taxon>eudicotyledons</taxon>
        <taxon>Gunneridae</taxon>
        <taxon>Pentapetalae</taxon>
        <taxon>rosids</taxon>
        <taxon>fabids</taxon>
        <taxon>Fabales</taxon>
        <taxon>Fabaceae</taxon>
        <taxon>Papilionoideae</taxon>
        <taxon>50 kb inversion clade</taxon>
        <taxon>NPAAA clade</taxon>
        <taxon>indigoferoid/millettioid clade</taxon>
        <taxon>Phaseoleae</taxon>
        <taxon>Canavalia</taxon>
    </lineage>
</organism>
<gene>
    <name evidence="1" type="ORF">VNO77_31167</name>
</gene>
<protein>
    <submittedName>
        <fullName evidence="1">Uncharacterized protein</fullName>
    </submittedName>
</protein>
<dbReference type="EMBL" id="JAYMYQ010000007">
    <property type="protein sequence ID" value="KAK7321043.1"/>
    <property type="molecule type" value="Genomic_DNA"/>
</dbReference>
<proteinExistence type="predicted"/>
<dbReference type="Proteomes" id="UP001367508">
    <property type="component" value="Unassembled WGS sequence"/>
</dbReference>
<keyword evidence="2" id="KW-1185">Reference proteome</keyword>
<evidence type="ECO:0000313" key="1">
    <source>
        <dbReference type="EMBL" id="KAK7321043.1"/>
    </source>
</evidence>
<comment type="caution">
    <text evidence="1">The sequence shown here is derived from an EMBL/GenBank/DDBJ whole genome shotgun (WGS) entry which is preliminary data.</text>
</comment>
<accession>A0AAN9KRQ6</accession>
<reference evidence="1 2" key="1">
    <citation type="submission" date="2024-01" db="EMBL/GenBank/DDBJ databases">
        <title>The genomes of 5 underutilized Papilionoideae crops provide insights into root nodulation and disease resistanc.</title>
        <authorList>
            <person name="Jiang F."/>
        </authorList>
    </citation>
    <scope>NUCLEOTIDE SEQUENCE [LARGE SCALE GENOMIC DNA]</scope>
    <source>
        <strain evidence="1">LVBAO_FW01</strain>
        <tissue evidence="1">Leaves</tissue>
    </source>
</reference>
<dbReference type="AlphaFoldDB" id="A0AAN9KRQ6"/>